<evidence type="ECO:0000313" key="1">
    <source>
        <dbReference type="EMBL" id="KZP16522.1"/>
    </source>
</evidence>
<accession>A0A166F7P7</accession>
<reference evidence="1" key="1">
    <citation type="journal article" date="2016" name="Mol. Biol. Evol.">
        <title>Comparative Genomics of Early-Diverging Mushroom-Forming Fungi Provides Insights into the Origins of Lignocellulose Decay Capabilities.</title>
        <authorList>
            <person name="Nagy L.G."/>
            <person name="Riley R."/>
            <person name="Tritt A."/>
            <person name="Adam C."/>
            <person name="Daum C."/>
            <person name="Floudas D."/>
            <person name="Sun H."/>
            <person name="Yadav J.S."/>
            <person name="Pangilinan J."/>
            <person name="Larsson K.H."/>
            <person name="Matsuura K."/>
            <person name="Barry K."/>
            <person name="Labutti K."/>
            <person name="Kuo R."/>
            <person name="Ohm R.A."/>
            <person name="Bhattacharya S.S."/>
            <person name="Shirouzu T."/>
            <person name="Yoshinaga Y."/>
            <person name="Martin F.M."/>
            <person name="Grigoriev I.V."/>
            <person name="Hibbett D.S."/>
        </authorList>
    </citation>
    <scope>NUCLEOTIDE SEQUENCE [LARGE SCALE GENOMIC DNA]</scope>
    <source>
        <strain evidence="1">CBS 109695</strain>
    </source>
</reference>
<name>A0A166F7P7_9AGAM</name>
<dbReference type="EMBL" id="KV417592">
    <property type="protein sequence ID" value="KZP16522.1"/>
    <property type="molecule type" value="Genomic_DNA"/>
</dbReference>
<proteinExistence type="predicted"/>
<gene>
    <name evidence="1" type="ORF">FIBSPDRAFT_894956</name>
</gene>
<organism evidence="1">
    <name type="scientific">Athelia psychrophila</name>
    <dbReference type="NCBI Taxonomy" id="1759441"/>
    <lineage>
        <taxon>Eukaryota</taxon>
        <taxon>Fungi</taxon>
        <taxon>Dikarya</taxon>
        <taxon>Basidiomycota</taxon>
        <taxon>Agaricomycotina</taxon>
        <taxon>Agaricomycetes</taxon>
        <taxon>Agaricomycetidae</taxon>
        <taxon>Atheliales</taxon>
        <taxon>Atheliaceae</taxon>
        <taxon>Athelia</taxon>
    </lineage>
</organism>
<dbReference type="AlphaFoldDB" id="A0A166F7P7"/>
<protein>
    <submittedName>
        <fullName evidence="1">Uncharacterized protein</fullName>
    </submittedName>
</protein>
<sequence length="158" mass="16371">MLLGAIQGTAKCCGHFALMCSVAGAHALISNVARINVMLNTTGEYIWGGAASAASVCARKLVVRAVRAWGLGSGHEGCWVSRGHCGWVGVRVGASTGGVRQDRACGWIQAGWLRASMGTGCGLGAGCIHIWGLGADWARAGDWGWERRCGLGAQMWAG</sequence>